<dbReference type="Gene3D" id="3.40.640.10">
    <property type="entry name" value="Type I PLP-dependent aspartate aminotransferase-like (Major domain)"/>
    <property type="match status" value="1"/>
</dbReference>
<dbReference type="InterPro" id="IPR000192">
    <property type="entry name" value="Aminotrans_V_dom"/>
</dbReference>
<dbReference type="InterPro" id="IPR015424">
    <property type="entry name" value="PyrdxlP-dep_Trfase"/>
</dbReference>
<accession>A0A843VHZ2</accession>
<dbReference type="PANTHER" id="PTHR43586:SF19">
    <property type="entry name" value="OS01G0729600 PROTEIN"/>
    <property type="match status" value="1"/>
</dbReference>
<dbReference type="Gene3D" id="3.90.1150.10">
    <property type="entry name" value="Aspartate Aminotransferase, domain 1"/>
    <property type="match status" value="1"/>
</dbReference>
<feature type="domain" description="Aminotransferase class V" evidence="2">
    <location>
        <begin position="93"/>
        <end position="522"/>
    </location>
</feature>
<dbReference type="EMBL" id="NMUH01001804">
    <property type="protein sequence ID" value="MQL95555.1"/>
    <property type="molecule type" value="Genomic_DNA"/>
</dbReference>
<dbReference type="OrthoDB" id="420046at2759"/>
<proteinExistence type="predicted"/>
<gene>
    <name evidence="3" type="ORF">Taro_028214</name>
</gene>
<protein>
    <recommendedName>
        <fullName evidence="2">Aminotransferase class V domain-containing protein</fullName>
    </recommendedName>
</protein>
<keyword evidence="4" id="KW-1185">Reference proteome</keyword>
<reference evidence="3" key="1">
    <citation type="submission" date="2017-07" db="EMBL/GenBank/DDBJ databases">
        <title>Taro Niue Genome Assembly and Annotation.</title>
        <authorList>
            <person name="Atibalentja N."/>
            <person name="Keating K."/>
            <person name="Fields C.J."/>
        </authorList>
    </citation>
    <scope>NUCLEOTIDE SEQUENCE</scope>
    <source>
        <strain evidence="3">Niue_2</strain>
        <tissue evidence="3">Leaf</tissue>
    </source>
</reference>
<sequence length="622" mass="66919">MPLLLMSPVRRPNDIHGTEATGPATPKAAVPDAEENGVAGASGNTLDLPGVIEAYARALQEDDDDSKLTWLASQVVGADAEFESPFGSRRITYCDHTAASGRFLQVIEDYLQREVLPYYGNTHTVDNYVGLQTSSQVREATRYIKSSVGAGPHDVLLFCGTGSTAAIKRLQEVMGITMPPILRSRLLDLLDPSELWVVFLGPYEHHSNLLSWRQSLAEVVEIGLDESGNIDVSALEVALASPEYAGRPKLGSFSACSNVTGVYTDTRALARLLHEHDAYACFDFACSGPYVEIDMRSGESDGYDAVFLSPHKFLGGPGSPGILLMSDALYGLKGAPPSTSGGGTVIYVNGYNEKETLYCEDLEEREDAGTPAIVQKVRAALAFAVKSYAGHGLIRGRETALARKALGRLAQNPRVQVLGGDTRGDRQPIVSFLVYPGGGPPAAVPGAKHLHCHFVTRLLNDLFGVQARGGCACAGPYSHVLLGICRERSLAVRSAVEKGYQGVKPGFTRVSFAYYTATEEMEYAVDAIEFVARYGHRFLPLYDFDWRSGAWDYTGGHGNSVAVATVAALRADRGRRCGGGGAAAAYDEYMRVARSVAEALRDDPVERPPPDGVDPQLVTFMV</sequence>
<dbReference type="Proteomes" id="UP000652761">
    <property type="component" value="Unassembled WGS sequence"/>
</dbReference>
<feature type="region of interest" description="Disordered" evidence="1">
    <location>
        <begin position="1"/>
        <end position="29"/>
    </location>
</feature>
<dbReference type="SUPFAM" id="SSF53383">
    <property type="entry name" value="PLP-dependent transferases"/>
    <property type="match status" value="1"/>
</dbReference>
<evidence type="ECO:0000313" key="3">
    <source>
        <dbReference type="EMBL" id="MQL95555.1"/>
    </source>
</evidence>
<dbReference type="InterPro" id="IPR015421">
    <property type="entry name" value="PyrdxlP-dep_Trfase_major"/>
</dbReference>
<dbReference type="InterPro" id="IPR015422">
    <property type="entry name" value="PyrdxlP-dep_Trfase_small"/>
</dbReference>
<dbReference type="AlphaFoldDB" id="A0A843VHZ2"/>
<comment type="caution">
    <text evidence="3">The sequence shown here is derived from an EMBL/GenBank/DDBJ whole genome shotgun (WGS) entry which is preliminary data.</text>
</comment>
<evidence type="ECO:0000259" key="2">
    <source>
        <dbReference type="Pfam" id="PF00266"/>
    </source>
</evidence>
<evidence type="ECO:0000313" key="4">
    <source>
        <dbReference type="Proteomes" id="UP000652761"/>
    </source>
</evidence>
<dbReference type="Pfam" id="PF00266">
    <property type="entry name" value="Aminotran_5"/>
    <property type="match status" value="1"/>
</dbReference>
<organism evidence="3 4">
    <name type="scientific">Colocasia esculenta</name>
    <name type="common">Wild taro</name>
    <name type="synonym">Arum esculentum</name>
    <dbReference type="NCBI Taxonomy" id="4460"/>
    <lineage>
        <taxon>Eukaryota</taxon>
        <taxon>Viridiplantae</taxon>
        <taxon>Streptophyta</taxon>
        <taxon>Embryophyta</taxon>
        <taxon>Tracheophyta</taxon>
        <taxon>Spermatophyta</taxon>
        <taxon>Magnoliopsida</taxon>
        <taxon>Liliopsida</taxon>
        <taxon>Araceae</taxon>
        <taxon>Aroideae</taxon>
        <taxon>Colocasieae</taxon>
        <taxon>Colocasia</taxon>
    </lineage>
</organism>
<dbReference type="PANTHER" id="PTHR43586">
    <property type="entry name" value="CYSTEINE DESULFURASE"/>
    <property type="match status" value="1"/>
</dbReference>
<evidence type="ECO:0000256" key="1">
    <source>
        <dbReference type="SAM" id="MobiDB-lite"/>
    </source>
</evidence>
<name>A0A843VHZ2_COLES</name>